<dbReference type="PROSITE" id="PS50949">
    <property type="entry name" value="HTH_GNTR"/>
    <property type="match status" value="1"/>
</dbReference>
<dbReference type="InterPro" id="IPR036390">
    <property type="entry name" value="WH_DNA-bd_sf"/>
</dbReference>
<evidence type="ECO:0000259" key="4">
    <source>
        <dbReference type="PROSITE" id="PS50949"/>
    </source>
</evidence>
<dbReference type="RefSeq" id="WP_162453422.1">
    <property type="nucleotide sequence ID" value="NZ_WLZY01000014.1"/>
</dbReference>
<protein>
    <submittedName>
        <fullName evidence="5">GntR family transcriptional regulator</fullName>
    </submittedName>
</protein>
<dbReference type="InterPro" id="IPR050679">
    <property type="entry name" value="Bact_HTH_transcr_reg"/>
</dbReference>
<evidence type="ECO:0000256" key="3">
    <source>
        <dbReference type="ARBA" id="ARBA00023163"/>
    </source>
</evidence>
<dbReference type="EMBL" id="WLZY01000014">
    <property type="protein sequence ID" value="NDL60703.1"/>
    <property type="molecule type" value="Genomic_DNA"/>
</dbReference>
<dbReference type="AlphaFoldDB" id="A0A7K3MBN1"/>
<proteinExistence type="predicted"/>
<dbReference type="Gene3D" id="1.10.10.10">
    <property type="entry name" value="Winged helix-like DNA-binding domain superfamily/Winged helix DNA-binding domain"/>
    <property type="match status" value="1"/>
</dbReference>
<name>A0A7K3MBN1_9ACTN</name>
<accession>A0A7K3MBN1</accession>
<feature type="domain" description="HTH gntR-type" evidence="4">
    <location>
        <begin position="20"/>
        <end position="88"/>
    </location>
</feature>
<dbReference type="InterPro" id="IPR036388">
    <property type="entry name" value="WH-like_DNA-bd_sf"/>
</dbReference>
<dbReference type="CDD" id="cd07377">
    <property type="entry name" value="WHTH_GntR"/>
    <property type="match status" value="1"/>
</dbReference>
<keyword evidence="1" id="KW-0805">Transcription regulation</keyword>
<sequence length="95" mass="10266">MSGEPRGTVEPFSRDDDEPGYLYRQVADHIEARILAGELPTGSRLPGERDLAVEYGVSIGTVRRATEVLREQGQVVTLPAKGSFITLTRAVEPGG</sequence>
<evidence type="ECO:0000256" key="2">
    <source>
        <dbReference type="ARBA" id="ARBA00023125"/>
    </source>
</evidence>
<dbReference type="PANTHER" id="PTHR44846:SF17">
    <property type="entry name" value="GNTR-FAMILY TRANSCRIPTIONAL REGULATOR"/>
    <property type="match status" value="1"/>
</dbReference>
<comment type="caution">
    <text evidence="5">The sequence shown here is derived from an EMBL/GenBank/DDBJ whole genome shotgun (WGS) entry which is preliminary data.</text>
</comment>
<dbReference type="InterPro" id="IPR000524">
    <property type="entry name" value="Tscrpt_reg_HTH_GntR"/>
</dbReference>
<organism evidence="5 6">
    <name type="scientific">Phytoactinopolyspora mesophila</name>
    <dbReference type="NCBI Taxonomy" id="2650750"/>
    <lineage>
        <taxon>Bacteria</taxon>
        <taxon>Bacillati</taxon>
        <taxon>Actinomycetota</taxon>
        <taxon>Actinomycetes</taxon>
        <taxon>Jiangellales</taxon>
        <taxon>Jiangellaceae</taxon>
        <taxon>Phytoactinopolyspora</taxon>
    </lineage>
</organism>
<evidence type="ECO:0000313" key="6">
    <source>
        <dbReference type="Proteomes" id="UP000460435"/>
    </source>
</evidence>
<reference evidence="5 6" key="1">
    <citation type="submission" date="2019-11" db="EMBL/GenBank/DDBJ databases">
        <authorList>
            <person name="Li X.-J."/>
            <person name="Feng X.-M."/>
        </authorList>
    </citation>
    <scope>NUCLEOTIDE SEQUENCE [LARGE SCALE GENOMIC DNA]</scope>
    <source>
        <strain evidence="5 6">XMNu-373</strain>
    </source>
</reference>
<dbReference type="SMART" id="SM00345">
    <property type="entry name" value="HTH_GNTR"/>
    <property type="match status" value="1"/>
</dbReference>
<keyword evidence="3" id="KW-0804">Transcription</keyword>
<dbReference type="PANTHER" id="PTHR44846">
    <property type="entry name" value="MANNOSYL-D-GLYCERATE TRANSPORT/METABOLISM SYSTEM REPRESSOR MNGR-RELATED"/>
    <property type="match status" value="1"/>
</dbReference>
<dbReference type="GO" id="GO:0045892">
    <property type="term" value="P:negative regulation of DNA-templated transcription"/>
    <property type="evidence" value="ECO:0007669"/>
    <property type="project" value="TreeGrafter"/>
</dbReference>
<dbReference type="SUPFAM" id="SSF46785">
    <property type="entry name" value="Winged helix' DNA-binding domain"/>
    <property type="match status" value="1"/>
</dbReference>
<keyword evidence="2" id="KW-0238">DNA-binding</keyword>
<evidence type="ECO:0000256" key="1">
    <source>
        <dbReference type="ARBA" id="ARBA00023015"/>
    </source>
</evidence>
<dbReference type="Pfam" id="PF00392">
    <property type="entry name" value="GntR"/>
    <property type="match status" value="1"/>
</dbReference>
<dbReference type="Proteomes" id="UP000460435">
    <property type="component" value="Unassembled WGS sequence"/>
</dbReference>
<keyword evidence="6" id="KW-1185">Reference proteome</keyword>
<dbReference type="GO" id="GO:0003700">
    <property type="term" value="F:DNA-binding transcription factor activity"/>
    <property type="evidence" value="ECO:0007669"/>
    <property type="project" value="InterPro"/>
</dbReference>
<dbReference type="GO" id="GO:0003677">
    <property type="term" value="F:DNA binding"/>
    <property type="evidence" value="ECO:0007669"/>
    <property type="project" value="UniProtKB-KW"/>
</dbReference>
<gene>
    <name evidence="5" type="ORF">F7O44_26865</name>
</gene>
<evidence type="ECO:0000313" key="5">
    <source>
        <dbReference type="EMBL" id="NDL60703.1"/>
    </source>
</evidence>